<reference evidence="2" key="1">
    <citation type="submission" date="2023-10" db="EMBL/GenBank/DDBJ databases">
        <authorList>
            <person name="Chen Y."/>
            <person name="Shah S."/>
            <person name="Dougan E. K."/>
            <person name="Thang M."/>
            <person name="Chan C."/>
        </authorList>
    </citation>
    <scope>NUCLEOTIDE SEQUENCE [LARGE SCALE GENOMIC DNA]</scope>
</reference>
<feature type="non-terminal residue" evidence="2">
    <location>
        <position position="1"/>
    </location>
</feature>
<organism evidence="2 3">
    <name type="scientific">Prorocentrum cordatum</name>
    <dbReference type="NCBI Taxonomy" id="2364126"/>
    <lineage>
        <taxon>Eukaryota</taxon>
        <taxon>Sar</taxon>
        <taxon>Alveolata</taxon>
        <taxon>Dinophyceae</taxon>
        <taxon>Prorocentrales</taxon>
        <taxon>Prorocentraceae</taxon>
        <taxon>Prorocentrum</taxon>
    </lineage>
</organism>
<evidence type="ECO:0000313" key="2">
    <source>
        <dbReference type="EMBL" id="CAK0825322.1"/>
    </source>
</evidence>
<accession>A0ABN9S353</accession>
<feature type="compositionally biased region" description="Acidic residues" evidence="1">
    <location>
        <begin position="312"/>
        <end position="335"/>
    </location>
</feature>
<dbReference type="Proteomes" id="UP001189429">
    <property type="component" value="Unassembled WGS sequence"/>
</dbReference>
<sequence>AKKAEKEKLKAKERKEKEMAELRKKMMEEKQKREEAEAAAKADGEEGAEGGEKPDGSGTKDEEVKEEVKAEVKEEGKDEAMPEEAKEGGPDADAEMEDEDLEPPKAELTEEEKRLKFRPVGVPDLLPAVLGSNFGSFSIPTKDEEFDEIVFEWDNEQKATEYLRTWIKNKKRTMRVEDIQPSEQFFTKLNEWAKLNSEWQAKQKSWMVQRAQIQEPIQREKARKKAEREMKKEARAKKKALEEEAAQKAAEESKAGEEKEAEKPADEEATESKEEAKKEEKKDEVPEDKKEEAAPDGEKKDEAAPEEKKAEEEDEASEEEAEEKEETPVDVDSVEDILDVREGEPLFANFQMEDWALLSLRFESNMLVKFFKRDVNDPERPGMHESHLPFYYQKYFRKVLNLKIFGVSTWAELFSLIKDTVTLDSESILVNTLTEDTGDETAKFDTLVKLTETARRLREQKIEAGDETAKLKFSPLAAAMGSRQPGETQHSFQHPGGDMTRPPMVNPPPQTVHPPKGGKGGPYSGGWQSGQGKWGGGKGFGKGYRPPARSWGSWR</sequence>
<gene>
    <name evidence="2" type="ORF">PCOR1329_LOCUS25476</name>
</gene>
<feature type="region of interest" description="Disordered" evidence="1">
    <location>
        <begin position="480"/>
        <end position="555"/>
    </location>
</feature>
<feature type="compositionally biased region" description="Basic and acidic residues" evidence="1">
    <location>
        <begin position="226"/>
        <end position="311"/>
    </location>
</feature>
<comment type="caution">
    <text evidence="2">The sequence shown here is derived from an EMBL/GenBank/DDBJ whole genome shotgun (WGS) entry which is preliminary data.</text>
</comment>
<keyword evidence="3" id="KW-1185">Reference proteome</keyword>
<proteinExistence type="predicted"/>
<feature type="compositionally biased region" description="Gly residues" evidence="1">
    <location>
        <begin position="517"/>
        <end position="542"/>
    </location>
</feature>
<protein>
    <submittedName>
        <fullName evidence="2">Uncharacterized protein</fullName>
    </submittedName>
</protein>
<feature type="compositionally biased region" description="Basic and acidic residues" evidence="1">
    <location>
        <begin position="1"/>
        <end position="89"/>
    </location>
</feature>
<dbReference type="EMBL" id="CAUYUJ010008892">
    <property type="protein sequence ID" value="CAK0825322.1"/>
    <property type="molecule type" value="Genomic_DNA"/>
</dbReference>
<evidence type="ECO:0000313" key="3">
    <source>
        <dbReference type="Proteomes" id="UP001189429"/>
    </source>
</evidence>
<feature type="region of interest" description="Disordered" evidence="1">
    <location>
        <begin position="203"/>
        <end position="335"/>
    </location>
</feature>
<feature type="compositionally biased region" description="Acidic residues" evidence="1">
    <location>
        <begin position="90"/>
        <end position="101"/>
    </location>
</feature>
<name>A0ABN9S353_9DINO</name>
<evidence type="ECO:0000256" key="1">
    <source>
        <dbReference type="SAM" id="MobiDB-lite"/>
    </source>
</evidence>
<feature type="region of interest" description="Disordered" evidence="1">
    <location>
        <begin position="1"/>
        <end position="104"/>
    </location>
</feature>